<evidence type="ECO:0000313" key="1">
    <source>
        <dbReference type="EMBL" id="AIB12359.1"/>
    </source>
</evidence>
<evidence type="ECO:0008006" key="5">
    <source>
        <dbReference type="Google" id="ProtNLM"/>
    </source>
</evidence>
<dbReference type="EMBL" id="CP007793">
    <property type="protein sequence ID" value="AIB12359.1"/>
    <property type="molecule type" value="Genomic_DNA"/>
</dbReference>
<dbReference type="KEGG" id="abq:ABAZ39_10185"/>
<dbReference type="Gene3D" id="3.40.50.2000">
    <property type="entry name" value="Glycogen Phosphorylase B"/>
    <property type="match status" value="1"/>
</dbReference>
<dbReference type="EMBL" id="POWG01000016">
    <property type="protein sequence ID" value="PNQ97868.1"/>
    <property type="molecule type" value="Genomic_DNA"/>
</dbReference>
<dbReference type="OrthoDB" id="9781738at2"/>
<organism evidence="1 3">
    <name type="scientific">Azospirillum argentinense</name>
    <dbReference type="NCBI Taxonomy" id="2970906"/>
    <lineage>
        <taxon>Bacteria</taxon>
        <taxon>Pseudomonadati</taxon>
        <taxon>Pseudomonadota</taxon>
        <taxon>Alphaproteobacteria</taxon>
        <taxon>Rhodospirillales</taxon>
        <taxon>Azospirillaceae</taxon>
        <taxon>Azospirillum</taxon>
    </lineage>
</organism>
<dbReference type="SUPFAM" id="SSF53756">
    <property type="entry name" value="UDP-Glycosyltransferase/glycogen phosphorylase"/>
    <property type="match status" value="1"/>
</dbReference>
<dbReference type="RefSeq" id="WP_051657918.1">
    <property type="nucleotide sequence ID" value="NZ_CP007793.1"/>
</dbReference>
<dbReference type="Proteomes" id="UP000236268">
    <property type="component" value="Unassembled WGS sequence"/>
</dbReference>
<reference evidence="1 3" key="1">
    <citation type="journal article" date="2014" name="Genome Announc.">
        <title>Complete Genome Sequence of the Model Rhizosphere Strain Azospirillum brasilense Az39, Successfully Applied in Agriculture.</title>
        <authorList>
            <person name="Rivera D."/>
            <person name="Revale S."/>
            <person name="Molina R."/>
            <person name="Gualpa J."/>
            <person name="Puente M."/>
            <person name="Maroniche G."/>
            <person name="Paris G."/>
            <person name="Baker D."/>
            <person name="Clavijo B."/>
            <person name="McLay K."/>
            <person name="Spaepen S."/>
            <person name="Perticari A."/>
            <person name="Vazquez M."/>
            <person name="Wisniewski-Dye F."/>
            <person name="Watkins C."/>
            <person name="Martinez-Abarca F."/>
            <person name="Vanderleyden J."/>
            <person name="Cassan F."/>
        </authorList>
    </citation>
    <scope>NUCLEOTIDE SEQUENCE [LARGE SCALE GENOMIC DNA]</scope>
    <source>
        <strain evidence="1 3">Az39</strain>
    </source>
</reference>
<accession>A0A060DNC6</accession>
<name>A0A060DNC6_9PROT</name>
<evidence type="ECO:0000313" key="3">
    <source>
        <dbReference type="Proteomes" id="UP000027186"/>
    </source>
</evidence>
<reference evidence="2 4" key="2">
    <citation type="submission" date="2018-01" db="EMBL/GenBank/DDBJ databases">
        <title>Whole genome sequence of Azospirillum brasilense REC3 isolated from strawberry roots.</title>
        <authorList>
            <person name="Fontana C.A."/>
            <person name="Salazar S.M."/>
            <person name="Bassi D."/>
            <person name="Puglisi E."/>
            <person name="Lovaisa N.C."/>
            <person name="Toffoli L.M."/>
            <person name="Pedraza R."/>
            <person name="Cocconcelli P.S."/>
        </authorList>
    </citation>
    <scope>NUCLEOTIDE SEQUENCE [LARGE SCALE GENOMIC DNA]</scope>
    <source>
        <strain evidence="2 4">REC3</strain>
    </source>
</reference>
<dbReference type="AlphaFoldDB" id="A0A060DNC6"/>
<gene>
    <name evidence="1" type="ORF">ABAZ39_10185</name>
    <name evidence="2" type="ORF">C1S70_16260</name>
</gene>
<protein>
    <recommendedName>
        <fullName evidence="5">Glycosyltransferase</fullName>
    </recommendedName>
</protein>
<dbReference type="CDD" id="cd03801">
    <property type="entry name" value="GT4_PimA-like"/>
    <property type="match status" value="1"/>
</dbReference>
<dbReference type="Pfam" id="PF13692">
    <property type="entry name" value="Glyco_trans_1_4"/>
    <property type="match status" value="1"/>
</dbReference>
<evidence type="ECO:0000313" key="4">
    <source>
        <dbReference type="Proteomes" id="UP000236268"/>
    </source>
</evidence>
<dbReference type="PANTHER" id="PTHR46656">
    <property type="entry name" value="PUTATIVE-RELATED"/>
    <property type="match status" value="1"/>
</dbReference>
<dbReference type="Proteomes" id="UP000027186">
    <property type="component" value="Chromosome"/>
</dbReference>
<evidence type="ECO:0000313" key="2">
    <source>
        <dbReference type="EMBL" id="PNQ97868.1"/>
    </source>
</evidence>
<sequence length="394" mass="42013">MPTAQPAVIQWGLSSYSGWGVNGLQLALSWTRSGRLVPVCSLPLRLEDIALSPLEWRRMAGFVRESEALCRQIAPHAGQEVGVSVPVLRGLGNNLVGSRSVEGVTLKGQPTVGVCYLEDTAIDAEGRARAEQCAAIVAGSSFVERVLTGAGIGRVRTVLQGVDPTHFHPAPKVGWFKDRFVVFSGGKPEFRKGQDLALLGFRAFAERHPEALLLTAWHNPWPESARSLEANPAVAPVRFHENGQFDGAGWAAANGLRADQVMDLGPVPNADMARILREVDVGLFPNRGEGGTNLVAMECMACGVPAILSANTGHLDLIGADRCLPLTRQRAIQTDFGTDGWGESDVEEIVAALEGLWADRARAAAIGRAGAAFLAGLTWDRYADGVADVVESVL</sequence>
<accession>A0A2K1FZD0</accession>
<dbReference type="PANTHER" id="PTHR46656:SF3">
    <property type="entry name" value="PUTATIVE-RELATED"/>
    <property type="match status" value="1"/>
</dbReference>
<proteinExistence type="predicted"/>